<dbReference type="GO" id="GO:0043527">
    <property type="term" value="C:tRNA methyltransferase complex"/>
    <property type="evidence" value="ECO:0007669"/>
    <property type="project" value="TreeGrafter"/>
</dbReference>
<dbReference type="PANTHER" id="PTHR23417:SF14">
    <property type="entry name" value="PENTACOTRIPEPTIDE-REPEAT REGION OF PRORP DOMAIN-CONTAINING PROTEIN"/>
    <property type="match status" value="1"/>
</dbReference>
<feature type="binding site" evidence="9">
    <location>
        <begin position="202"/>
        <end position="205"/>
    </location>
    <ligand>
        <name>substrate</name>
    </ligand>
</feature>
<dbReference type="HAMAP" id="MF_01057">
    <property type="entry name" value="tRNA_methyltr_TrmB"/>
    <property type="match status" value="1"/>
</dbReference>
<organism evidence="10 11">
    <name type="scientific">Legionella maceachernii</name>
    <dbReference type="NCBI Taxonomy" id="466"/>
    <lineage>
        <taxon>Bacteria</taxon>
        <taxon>Pseudomonadati</taxon>
        <taxon>Pseudomonadota</taxon>
        <taxon>Gammaproteobacteria</taxon>
        <taxon>Legionellales</taxon>
        <taxon>Legionellaceae</taxon>
        <taxon>Legionella</taxon>
    </lineage>
</organism>
<feature type="binding site" evidence="9">
    <location>
        <position position="54"/>
    </location>
    <ligand>
        <name>S-adenosyl-L-methionine</name>
        <dbReference type="ChEBI" id="CHEBI:59789"/>
    </ligand>
</feature>
<gene>
    <name evidence="9 10" type="primary">trmB</name>
    <name evidence="10" type="ORF">Lmac_2864</name>
</gene>
<evidence type="ECO:0000313" key="10">
    <source>
        <dbReference type="EMBL" id="KTD23991.1"/>
    </source>
</evidence>
<comment type="caution">
    <text evidence="9">Lacks conserved residue(s) required for the propagation of feature annotation.</text>
</comment>
<feature type="binding site" evidence="9">
    <location>
        <position position="129"/>
    </location>
    <ligand>
        <name>S-adenosyl-L-methionine</name>
        <dbReference type="ChEBI" id="CHEBI:59789"/>
    </ligand>
</feature>
<dbReference type="PATRIC" id="fig|466.6.peg.3067"/>
<evidence type="ECO:0000256" key="4">
    <source>
        <dbReference type="ARBA" id="ARBA00022679"/>
    </source>
</evidence>
<dbReference type="AlphaFoldDB" id="A0A0W0VUU2"/>
<dbReference type="RefSeq" id="WP_058453547.1">
    <property type="nucleotide sequence ID" value="NZ_CAAAIB010000008.1"/>
</dbReference>
<dbReference type="EMBL" id="LNYL01000051">
    <property type="protein sequence ID" value="KTD23991.1"/>
    <property type="molecule type" value="Genomic_DNA"/>
</dbReference>
<protein>
    <recommendedName>
        <fullName evidence="9">tRNA (guanine-N(7)-)-methyltransferase</fullName>
        <ecNumber evidence="9">2.1.1.33</ecNumber>
    </recommendedName>
    <alternativeName>
        <fullName evidence="9">tRNA (guanine(46)-N(7))-methyltransferase</fullName>
    </alternativeName>
    <alternativeName>
        <fullName evidence="9">tRNA(m7G46)-methyltransferase</fullName>
    </alternativeName>
</protein>
<feature type="binding site" evidence="9">
    <location>
        <position position="106"/>
    </location>
    <ligand>
        <name>S-adenosyl-L-methionine</name>
        <dbReference type="ChEBI" id="CHEBI:59789"/>
    </ligand>
</feature>
<comment type="pathway">
    <text evidence="7 9">tRNA modification; N(7)-methylguanine-tRNA biosynthesis.</text>
</comment>
<comment type="caution">
    <text evidence="10">The sequence shown here is derived from an EMBL/GenBank/DDBJ whole genome shotgun (WGS) entry which is preliminary data.</text>
</comment>
<reference evidence="10 11" key="1">
    <citation type="submission" date="2015-11" db="EMBL/GenBank/DDBJ databases">
        <title>Genomic analysis of 38 Legionella species identifies large and diverse effector repertoires.</title>
        <authorList>
            <person name="Burstein D."/>
            <person name="Amaro F."/>
            <person name="Zusman T."/>
            <person name="Lifshitz Z."/>
            <person name="Cohen O."/>
            <person name="Gilbert J.A."/>
            <person name="Pupko T."/>
            <person name="Shuman H.A."/>
            <person name="Segal G."/>
        </authorList>
    </citation>
    <scope>NUCLEOTIDE SEQUENCE [LARGE SCALE GENOMIC DNA]</scope>
    <source>
        <strain evidence="10 11">PX-1-G2-E2</strain>
    </source>
</reference>
<sequence length="223" mass="25590">MQRTIKSYVLRGGRVSHRQQLALEHLLPTYELSVEQGFWDLQSIFGRKAKTIVEVGFGMGASLVAMAQQQPECNFIGIEVHKAGIGSLVADLYEQAITNVRVVSKDAVEVLKHHVPDESLAGVQIFFPDPWPKKRHHKRRLIQAEFVELLVRRLEMGGFIHCATDWQDYAEHMKLVLSQQQRLINQQTDGDFSPRPITRPLTKFEQRGQRLGHGVWDLIYIKK</sequence>
<dbReference type="PROSITE" id="PS51625">
    <property type="entry name" value="SAM_MT_TRMB"/>
    <property type="match status" value="1"/>
</dbReference>
<evidence type="ECO:0000256" key="1">
    <source>
        <dbReference type="ARBA" id="ARBA00000142"/>
    </source>
</evidence>
<dbReference type="SUPFAM" id="SSF53335">
    <property type="entry name" value="S-adenosyl-L-methionine-dependent methyltransferases"/>
    <property type="match status" value="1"/>
</dbReference>
<keyword evidence="6 9" id="KW-0819">tRNA processing</keyword>
<keyword evidence="4 9" id="KW-0808">Transferase</keyword>
<dbReference type="InterPro" id="IPR055361">
    <property type="entry name" value="tRNA_methyltr_TrmB_bact"/>
</dbReference>
<feature type="binding site" evidence="9">
    <location>
        <position position="79"/>
    </location>
    <ligand>
        <name>S-adenosyl-L-methionine</name>
        <dbReference type="ChEBI" id="CHEBI:59789"/>
    </ligand>
</feature>
<feature type="binding site" evidence="9">
    <location>
        <position position="165"/>
    </location>
    <ligand>
        <name>substrate</name>
    </ligand>
</feature>
<dbReference type="EC" id="2.1.1.33" evidence="9"/>
<dbReference type="NCBIfam" id="TIGR00091">
    <property type="entry name" value="tRNA (guanosine(46)-N7)-methyltransferase TrmB"/>
    <property type="match status" value="1"/>
</dbReference>
<dbReference type="InterPro" id="IPR003358">
    <property type="entry name" value="tRNA_(Gua-N-7)_MeTrfase_Trmb"/>
</dbReference>
<comment type="function">
    <text evidence="2 9">Catalyzes the formation of N(7)-methylguanine at position 46 (m7G46) in tRNA.</text>
</comment>
<accession>A0A0W0VUU2</accession>
<evidence type="ECO:0000256" key="9">
    <source>
        <dbReference type="HAMAP-Rule" id="MF_01057"/>
    </source>
</evidence>
<dbReference type="GO" id="GO:0008176">
    <property type="term" value="F:tRNA (guanine(46)-N7)-methyltransferase activity"/>
    <property type="evidence" value="ECO:0007669"/>
    <property type="project" value="UniProtKB-UniRule"/>
</dbReference>
<feature type="binding site" evidence="9">
    <location>
        <position position="133"/>
    </location>
    <ligand>
        <name>substrate</name>
    </ligand>
</feature>
<evidence type="ECO:0000256" key="7">
    <source>
        <dbReference type="ARBA" id="ARBA00060552"/>
    </source>
</evidence>
<dbReference type="FunFam" id="3.40.50.150:FF:000035">
    <property type="entry name" value="tRNA (guanine-N(7)-)-methyltransferase"/>
    <property type="match status" value="1"/>
</dbReference>
<keyword evidence="3 9" id="KW-0489">Methyltransferase</keyword>
<dbReference type="PANTHER" id="PTHR23417">
    <property type="entry name" value="3-DEOXY-D-MANNO-OCTULOSONIC-ACID TRANSFERASE/TRNA GUANINE-N 7 - -METHYLTRANSFERASE"/>
    <property type="match status" value="1"/>
</dbReference>
<comment type="similarity">
    <text evidence="8 9">Belongs to the class I-like SAM-binding methyltransferase superfamily. TrmB family.</text>
</comment>
<dbReference type="UniPathway" id="UPA00989"/>
<evidence type="ECO:0000256" key="8">
    <source>
        <dbReference type="ARBA" id="ARBA00060767"/>
    </source>
</evidence>
<comment type="catalytic activity">
    <reaction evidence="1 9">
        <text>guanosine(46) in tRNA + S-adenosyl-L-methionine = N(7)-methylguanosine(46) in tRNA + S-adenosyl-L-homocysteine</text>
        <dbReference type="Rhea" id="RHEA:42708"/>
        <dbReference type="Rhea" id="RHEA-COMP:10188"/>
        <dbReference type="Rhea" id="RHEA-COMP:10189"/>
        <dbReference type="ChEBI" id="CHEBI:57856"/>
        <dbReference type="ChEBI" id="CHEBI:59789"/>
        <dbReference type="ChEBI" id="CHEBI:74269"/>
        <dbReference type="ChEBI" id="CHEBI:74480"/>
        <dbReference type="EC" id="2.1.1.33"/>
    </reaction>
</comment>
<dbReference type="Proteomes" id="UP000054908">
    <property type="component" value="Unassembled WGS sequence"/>
</dbReference>
<evidence type="ECO:0000256" key="5">
    <source>
        <dbReference type="ARBA" id="ARBA00022691"/>
    </source>
</evidence>
<evidence type="ECO:0000256" key="6">
    <source>
        <dbReference type="ARBA" id="ARBA00022694"/>
    </source>
</evidence>
<keyword evidence="11" id="KW-1185">Reference proteome</keyword>
<dbReference type="Pfam" id="PF02390">
    <property type="entry name" value="Methyltransf_4"/>
    <property type="match status" value="1"/>
</dbReference>
<name>A0A0W0VUU2_9GAMM</name>
<dbReference type="OrthoDB" id="9802090at2"/>
<dbReference type="Gene3D" id="3.40.50.150">
    <property type="entry name" value="Vaccinia Virus protein VP39"/>
    <property type="match status" value="1"/>
</dbReference>
<keyword evidence="5 9" id="KW-0949">S-adenosyl-L-methionine</keyword>
<dbReference type="STRING" id="466.Lmac_2864"/>
<evidence type="ECO:0000256" key="3">
    <source>
        <dbReference type="ARBA" id="ARBA00022603"/>
    </source>
</evidence>
<evidence type="ECO:0000313" key="11">
    <source>
        <dbReference type="Proteomes" id="UP000054908"/>
    </source>
</evidence>
<proteinExistence type="inferred from homology"/>
<evidence type="ECO:0000256" key="2">
    <source>
        <dbReference type="ARBA" id="ARBA00003015"/>
    </source>
</evidence>
<dbReference type="InterPro" id="IPR029063">
    <property type="entry name" value="SAM-dependent_MTases_sf"/>
</dbReference>